<gene>
    <name evidence="4" type="ORF">GCM10022240_00460</name>
</gene>
<dbReference type="InterPro" id="IPR016161">
    <property type="entry name" value="Ald_DH/histidinol_DH"/>
</dbReference>
<evidence type="ECO:0000259" key="3">
    <source>
        <dbReference type="Pfam" id="PF00171"/>
    </source>
</evidence>
<sequence>MTTPATSPTPPAKKSRGSAPAAAQPETEARTAASTKADSQATAKPETAAKPTPAAKPKAAPSKASATAAKAAPRKASATKPKALPKAAPKPMAAAKAAPPATSKAAPSKASATATAAKPETAETTAPKRKTTPKPRVAEAAATEPADTLPDAIREPLDAAIAQVQDGARAWSSLTGEQRIRLLERVRAAVVASAEEWAITAARSKGLNESHPLVGEEWLSGPYSLLGALDGYIATLRTLAAGKSPLDGVRTDLVPGRRLRAHVFPATRMDSLLLSGFTGEVWMQPGYTLAEARLEAGLGQRDRSARATAGLVLGAGNITSIPLLDVLYELLAANRVSVLKVGPTQDDLVPVYERVLAPLIEPGFLRIVRGGGDVGAYLTRHPAFEHIHITGSTTTFDAIVWGTGVEATRRKKADDPKLTVPITAELGGVAPIIVVPGEWTDDDLAYQASHIATMRLHNSGHNCIAGQVVIVGADWPQREAFLAALRSAYTAAPRRPVWYPRSDEKLARARADYPDAAWSADGTRALIDIGAGADATALETTEYFAPVLGVVELAGNGQEFLDAAVAHANEKLAGTLGANVLIDPATEAVLGDGFDRAIAELRYGGIAINGWTGVLFATPILSWGAYPGATVQDVASGVGVVHNSLLLAGVERSVLRGPFRPFPRSLGGKNRFSVLPKPPWFVDSRTSTLVAEGLTRWYMDHSVPRLLATLTRAMRS</sequence>
<evidence type="ECO:0000256" key="1">
    <source>
        <dbReference type="ARBA" id="ARBA00023002"/>
    </source>
</evidence>
<dbReference type="Gene3D" id="3.40.309.10">
    <property type="entry name" value="Aldehyde Dehydrogenase, Chain A, domain 2"/>
    <property type="match status" value="1"/>
</dbReference>
<dbReference type="RefSeq" id="WP_344779321.1">
    <property type="nucleotide sequence ID" value="NZ_BAABAF010000001.1"/>
</dbReference>
<dbReference type="Proteomes" id="UP001500540">
    <property type="component" value="Unassembled WGS sequence"/>
</dbReference>
<name>A0ABP7FXX1_9MICO</name>
<proteinExistence type="predicted"/>
<keyword evidence="1" id="KW-0560">Oxidoreductase</keyword>
<protein>
    <submittedName>
        <fullName evidence="4">Aldehyde dehydrogenase family protein</fullName>
    </submittedName>
</protein>
<evidence type="ECO:0000256" key="2">
    <source>
        <dbReference type="SAM" id="MobiDB-lite"/>
    </source>
</evidence>
<feature type="domain" description="Aldehyde dehydrogenase" evidence="3">
    <location>
        <begin position="360"/>
        <end position="488"/>
    </location>
</feature>
<dbReference type="Pfam" id="PF00171">
    <property type="entry name" value="Aldedh"/>
    <property type="match status" value="1"/>
</dbReference>
<dbReference type="Gene3D" id="3.40.605.10">
    <property type="entry name" value="Aldehyde Dehydrogenase, Chain A, domain 1"/>
    <property type="match status" value="1"/>
</dbReference>
<dbReference type="InterPro" id="IPR016162">
    <property type="entry name" value="Ald_DH_N"/>
</dbReference>
<dbReference type="InterPro" id="IPR015590">
    <property type="entry name" value="Aldehyde_DH_dom"/>
</dbReference>
<dbReference type="SUPFAM" id="SSF53720">
    <property type="entry name" value="ALDH-like"/>
    <property type="match status" value="2"/>
</dbReference>
<keyword evidence="5" id="KW-1185">Reference proteome</keyword>
<dbReference type="InterPro" id="IPR016163">
    <property type="entry name" value="Ald_DH_C"/>
</dbReference>
<comment type="caution">
    <text evidence="4">The sequence shown here is derived from an EMBL/GenBank/DDBJ whole genome shotgun (WGS) entry which is preliminary data.</text>
</comment>
<feature type="region of interest" description="Disordered" evidence="2">
    <location>
        <begin position="1"/>
        <end position="150"/>
    </location>
</feature>
<evidence type="ECO:0000313" key="4">
    <source>
        <dbReference type="EMBL" id="GAA3751160.1"/>
    </source>
</evidence>
<evidence type="ECO:0000313" key="5">
    <source>
        <dbReference type="Proteomes" id="UP001500540"/>
    </source>
</evidence>
<organism evidence="4 5">
    <name type="scientific">Microbacterium kribbense</name>
    <dbReference type="NCBI Taxonomy" id="433645"/>
    <lineage>
        <taxon>Bacteria</taxon>
        <taxon>Bacillati</taxon>
        <taxon>Actinomycetota</taxon>
        <taxon>Actinomycetes</taxon>
        <taxon>Micrococcales</taxon>
        <taxon>Microbacteriaceae</taxon>
        <taxon>Microbacterium</taxon>
    </lineage>
</organism>
<reference evidence="5" key="1">
    <citation type="journal article" date="2019" name="Int. J. Syst. Evol. Microbiol.">
        <title>The Global Catalogue of Microorganisms (GCM) 10K type strain sequencing project: providing services to taxonomists for standard genome sequencing and annotation.</title>
        <authorList>
            <consortium name="The Broad Institute Genomics Platform"/>
            <consortium name="The Broad Institute Genome Sequencing Center for Infectious Disease"/>
            <person name="Wu L."/>
            <person name="Ma J."/>
        </authorList>
    </citation>
    <scope>NUCLEOTIDE SEQUENCE [LARGE SCALE GENOMIC DNA]</scope>
    <source>
        <strain evidence="5">JCM 16950</strain>
    </source>
</reference>
<accession>A0ABP7FXX1</accession>
<dbReference type="PANTHER" id="PTHR11699">
    <property type="entry name" value="ALDEHYDE DEHYDROGENASE-RELATED"/>
    <property type="match status" value="1"/>
</dbReference>
<feature type="compositionally biased region" description="Low complexity" evidence="2">
    <location>
        <begin position="41"/>
        <end position="125"/>
    </location>
</feature>
<dbReference type="EMBL" id="BAABAF010000001">
    <property type="protein sequence ID" value="GAA3751160.1"/>
    <property type="molecule type" value="Genomic_DNA"/>
</dbReference>